<proteinExistence type="predicted"/>
<dbReference type="RefSeq" id="WP_106204231.1">
    <property type="nucleotide sequence ID" value="NZ_PVTD01000002.1"/>
</dbReference>
<dbReference type="Gene3D" id="2.130.10.130">
    <property type="entry name" value="Integrin alpha, N-terminal"/>
    <property type="match status" value="1"/>
</dbReference>
<dbReference type="InterPro" id="IPR027039">
    <property type="entry name" value="Crtac1"/>
</dbReference>
<dbReference type="InterPro" id="IPR011519">
    <property type="entry name" value="UnbV_ASPIC"/>
</dbReference>
<gene>
    <name evidence="3" type="ORF">CLV78_102501</name>
</gene>
<dbReference type="InterPro" id="IPR013517">
    <property type="entry name" value="FG-GAP"/>
</dbReference>
<dbReference type="PANTHER" id="PTHR16026">
    <property type="entry name" value="CARTILAGE ACIDIC PROTEIN 1"/>
    <property type="match status" value="1"/>
</dbReference>
<name>A0A2T0RW94_9RHOB</name>
<reference evidence="3 4" key="1">
    <citation type="submission" date="2018-03" db="EMBL/GenBank/DDBJ databases">
        <title>Genomic Encyclopedia of Archaeal and Bacterial Type Strains, Phase II (KMG-II): from individual species to whole genera.</title>
        <authorList>
            <person name="Goeker M."/>
        </authorList>
    </citation>
    <scope>NUCLEOTIDE SEQUENCE [LARGE SCALE GENOMIC DNA]</scope>
    <source>
        <strain evidence="3 4">DSM 29328</strain>
    </source>
</reference>
<evidence type="ECO:0000259" key="2">
    <source>
        <dbReference type="Pfam" id="PF07593"/>
    </source>
</evidence>
<evidence type="ECO:0000256" key="1">
    <source>
        <dbReference type="ARBA" id="ARBA00022729"/>
    </source>
</evidence>
<protein>
    <submittedName>
        <fullName evidence="3">VCBS repeat protein</fullName>
    </submittedName>
</protein>
<feature type="domain" description="ASPIC/UnbV" evidence="2">
    <location>
        <begin position="435"/>
        <end position="500"/>
    </location>
</feature>
<comment type="caution">
    <text evidence="3">The sequence shown here is derived from an EMBL/GenBank/DDBJ whole genome shotgun (WGS) entry which is preliminary data.</text>
</comment>
<dbReference type="EMBL" id="PVTD01000002">
    <property type="protein sequence ID" value="PRY25323.1"/>
    <property type="molecule type" value="Genomic_DNA"/>
</dbReference>
<dbReference type="InterPro" id="IPR028994">
    <property type="entry name" value="Integrin_alpha_N"/>
</dbReference>
<dbReference type="PANTHER" id="PTHR16026:SF0">
    <property type="entry name" value="CARTILAGE ACIDIC PROTEIN 1"/>
    <property type="match status" value="1"/>
</dbReference>
<dbReference type="OrthoDB" id="1488578at2"/>
<dbReference type="Pfam" id="PF07593">
    <property type="entry name" value="UnbV_ASPIC"/>
    <property type="match status" value="1"/>
</dbReference>
<organism evidence="3 4">
    <name type="scientific">Aliiruegeria haliotis</name>
    <dbReference type="NCBI Taxonomy" id="1280846"/>
    <lineage>
        <taxon>Bacteria</taxon>
        <taxon>Pseudomonadati</taxon>
        <taxon>Pseudomonadota</taxon>
        <taxon>Alphaproteobacteria</taxon>
        <taxon>Rhodobacterales</taxon>
        <taxon>Roseobacteraceae</taxon>
        <taxon>Aliiruegeria</taxon>
    </lineage>
</organism>
<accession>A0A2T0RW94</accession>
<sequence>MRSLCVVTVFLAGPLAAQDVRFADESAALPVEHVYSGGWEHFVGGGVAVFDCNLDQRPDIFVAGGEGTARLFVNRTEGQQGFDFAETGGLPALTGVTGAYPVDINDDGLLDLAVLRVGPNVLLQGRGDCRFEDATRAAGFDAGDRWSTAFSATWEAGQRIPTLAIGNYVDRSDPDGPFEACDVNELHRPDGRAYGTPTLLEPGHCALSMLFSDWTRSGRADLRVSNDRHYYVRGGEEQMWRMERPPVLLGPDDGWKRFSIWGMGIASRDLNGDGRPDLVLTSMADQLTLLTEGETGYVPAPYSIGTFAQRPHIGDDGRPSTGWTATFGDLNNDGRDDLFIAKGNVDQMPSNAINDPNNLLLQRADGTFEERSVEAGVATTERSRGAALADLDLDGRLDLVVVNRRAPMELYRNVTEATGNWIAVQPRQVGVNDFAVGGWIELRRPDGSVVAREITVGGGHVSGVALAEHFGLGAAETVELRMIWPQGEASEWVSVGANHAVEIWRQEEHGLDVRIIRRN</sequence>
<dbReference type="AlphaFoldDB" id="A0A2T0RW94"/>
<dbReference type="SUPFAM" id="SSF69318">
    <property type="entry name" value="Integrin alpha N-terminal domain"/>
    <property type="match status" value="1"/>
</dbReference>
<dbReference type="Pfam" id="PF13517">
    <property type="entry name" value="FG-GAP_3"/>
    <property type="match status" value="3"/>
</dbReference>
<keyword evidence="4" id="KW-1185">Reference proteome</keyword>
<dbReference type="Proteomes" id="UP000239480">
    <property type="component" value="Unassembled WGS sequence"/>
</dbReference>
<keyword evidence="1" id="KW-0732">Signal</keyword>
<evidence type="ECO:0000313" key="3">
    <source>
        <dbReference type="EMBL" id="PRY25323.1"/>
    </source>
</evidence>
<evidence type="ECO:0000313" key="4">
    <source>
        <dbReference type="Proteomes" id="UP000239480"/>
    </source>
</evidence>